<dbReference type="AlphaFoldDB" id="I6E6N3"/>
<sequence length="37" mass="4270">MLTLLLYASLMAKTAKKSTVEKTIQQLIPQERKNYES</sequence>
<gene>
    <name evidence="1" type="ORF">SB444474_1858</name>
</gene>
<evidence type="ECO:0000313" key="2">
    <source>
        <dbReference type="Proteomes" id="UP000004199"/>
    </source>
</evidence>
<comment type="caution">
    <text evidence="1">The sequence shown here is derived from an EMBL/GenBank/DDBJ whole genome shotgun (WGS) entry which is preliminary data.</text>
</comment>
<evidence type="ECO:0000313" key="1">
    <source>
        <dbReference type="EMBL" id="EIQ39675.1"/>
    </source>
</evidence>
<name>I6E6N3_SHIBO</name>
<accession>I6E6N3</accession>
<dbReference type="Proteomes" id="UP000004199">
    <property type="component" value="Unassembled WGS sequence"/>
</dbReference>
<protein>
    <submittedName>
        <fullName evidence="1">Uncharacterized protein</fullName>
    </submittedName>
</protein>
<dbReference type="EMBL" id="AKNB01000224">
    <property type="protein sequence ID" value="EIQ39675.1"/>
    <property type="molecule type" value="Genomic_DNA"/>
</dbReference>
<proteinExistence type="predicted"/>
<organism evidence="1 2">
    <name type="scientific">Shigella boydii 4444-74</name>
    <dbReference type="NCBI Taxonomy" id="766140"/>
    <lineage>
        <taxon>Bacteria</taxon>
        <taxon>Pseudomonadati</taxon>
        <taxon>Pseudomonadota</taxon>
        <taxon>Gammaproteobacteria</taxon>
        <taxon>Enterobacterales</taxon>
        <taxon>Enterobacteriaceae</taxon>
        <taxon>Shigella</taxon>
    </lineage>
</organism>
<reference evidence="1 2" key="1">
    <citation type="submission" date="2012-03" db="EMBL/GenBank/DDBJ databases">
        <authorList>
            <person name="Rasko D."/>
            <person name="Redman J."/>
            <person name="Daugherty S.C."/>
            <person name="Tallon L."/>
            <person name="Sadzewicz L."/>
            <person name="Jones K."/>
            <person name="Santana-Cruz I."/>
            <person name="Liu X."/>
        </authorList>
    </citation>
    <scope>NUCLEOTIDE SEQUENCE [LARGE SCALE GENOMIC DNA]</scope>
    <source>
        <strain evidence="1 2">4444-74</strain>
    </source>
</reference>